<feature type="transmembrane region" description="Helical" evidence="6">
    <location>
        <begin position="97"/>
        <end position="117"/>
    </location>
</feature>
<evidence type="ECO:0000256" key="2">
    <source>
        <dbReference type="ARBA" id="ARBA00022692"/>
    </source>
</evidence>
<comment type="caution">
    <text evidence="7">The sequence shown here is derived from an EMBL/GenBank/DDBJ whole genome shotgun (WGS) entry which is preliminary data.</text>
</comment>
<gene>
    <name evidence="7" type="ORF">FHU29_002791</name>
</gene>
<keyword evidence="3 6" id="KW-1133">Transmembrane helix</keyword>
<evidence type="ECO:0000256" key="1">
    <source>
        <dbReference type="ARBA" id="ARBA00004141"/>
    </source>
</evidence>
<name>A0A839RN06_9ACTN</name>
<feature type="transmembrane region" description="Helical" evidence="6">
    <location>
        <begin position="73"/>
        <end position="91"/>
    </location>
</feature>
<keyword evidence="2 6" id="KW-0812">Transmembrane</keyword>
<evidence type="ECO:0000313" key="8">
    <source>
        <dbReference type="Proteomes" id="UP000567922"/>
    </source>
</evidence>
<evidence type="ECO:0000256" key="3">
    <source>
        <dbReference type="ARBA" id="ARBA00022989"/>
    </source>
</evidence>
<dbReference type="RefSeq" id="WP_064438581.1">
    <property type="nucleotide sequence ID" value="NZ_BDDI01000001.1"/>
</dbReference>
<keyword evidence="8" id="KW-1185">Reference proteome</keyword>
<evidence type="ECO:0000256" key="5">
    <source>
        <dbReference type="SAM" id="MobiDB-lite"/>
    </source>
</evidence>
<keyword evidence="4 6" id="KW-0472">Membrane</keyword>
<comment type="subcellular location">
    <subcellularLocation>
        <location evidence="1">Membrane</location>
        <topology evidence="1">Multi-pass membrane protein</topology>
    </subcellularLocation>
</comment>
<sequence>MSLVPTRTQRITGWILTGLISVFLLFDSVIKIFTVESAFEGANNLGWTIEQMPTVGWILLVCLVLYLVPRTELAGAILLTGYLGGAIATHLRVESPLLSHTLFPIYVAIFIWAGLLLRSGSARRILSSRENEPHRKLEGAQVSQGRSRGWESQ</sequence>
<reference evidence="7 8" key="1">
    <citation type="submission" date="2020-08" db="EMBL/GenBank/DDBJ databases">
        <title>Sequencing the genomes of 1000 actinobacteria strains.</title>
        <authorList>
            <person name="Klenk H.-P."/>
        </authorList>
    </citation>
    <scope>NUCLEOTIDE SEQUENCE [LARGE SCALE GENOMIC DNA]</scope>
    <source>
        <strain evidence="7 8">DSM 45258</strain>
    </source>
</reference>
<dbReference type="EMBL" id="JACHWS010000002">
    <property type="protein sequence ID" value="MBB3038342.1"/>
    <property type="molecule type" value="Genomic_DNA"/>
</dbReference>
<dbReference type="Pfam" id="PF13564">
    <property type="entry name" value="DoxX_2"/>
    <property type="match status" value="1"/>
</dbReference>
<dbReference type="GO" id="GO:0016020">
    <property type="term" value="C:membrane"/>
    <property type="evidence" value="ECO:0007669"/>
    <property type="project" value="UniProtKB-SubCell"/>
</dbReference>
<dbReference type="OrthoDB" id="9811373at2"/>
<evidence type="ECO:0008006" key="9">
    <source>
        <dbReference type="Google" id="ProtNLM"/>
    </source>
</evidence>
<dbReference type="AlphaFoldDB" id="A0A839RN06"/>
<feature type="region of interest" description="Disordered" evidence="5">
    <location>
        <begin position="132"/>
        <end position="153"/>
    </location>
</feature>
<proteinExistence type="predicted"/>
<organism evidence="7 8">
    <name type="scientific">Hoyosella altamirensis</name>
    <dbReference type="NCBI Taxonomy" id="616997"/>
    <lineage>
        <taxon>Bacteria</taxon>
        <taxon>Bacillati</taxon>
        <taxon>Actinomycetota</taxon>
        <taxon>Actinomycetes</taxon>
        <taxon>Mycobacteriales</taxon>
        <taxon>Hoyosellaceae</taxon>
        <taxon>Hoyosella</taxon>
    </lineage>
</organism>
<evidence type="ECO:0000256" key="6">
    <source>
        <dbReference type="SAM" id="Phobius"/>
    </source>
</evidence>
<dbReference type="InterPro" id="IPR032808">
    <property type="entry name" value="DoxX"/>
</dbReference>
<evidence type="ECO:0000313" key="7">
    <source>
        <dbReference type="EMBL" id="MBB3038342.1"/>
    </source>
</evidence>
<evidence type="ECO:0000256" key="4">
    <source>
        <dbReference type="ARBA" id="ARBA00023136"/>
    </source>
</evidence>
<protein>
    <recommendedName>
        <fullName evidence="9">DoxX family protein</fullName>
    </recommendedName>
</protein>
<feature type="compositionally biased region" description="Polar residues" evidence="5">
    <location>
        <begin position="141"/>
        <end position="153"/>
    </location>
</feature>
<accession>A0A839RN06</accession>
<feature type="transmembrane region" description="Helical" evidence="6">
    <location>
        <begin position="45"/>
        <end position="66"/>
    </location>
</feature>
<dbReference type="Proteomes" id="UP000567922">
    <property type="component" value="Unassembled WGS sequence"/>
</dbReference>
<feature type="transmembrane region" description="Helical" evidence="6">
    <location>
        <begin position="12"/>
        <end position="33"/>
    </location>
</feature>